<comment type="caution">
    <text evidence="1">The sequence shown here is derived from an EMBL/GenBank/DDBJ whole genome shotgun (WGS) entry which is preliminary data.</text>
</comment>
<evidence type="ECO:0000313" key="1">
    <source>
        <dbReference type="EMBL" id="KAB2934012.1"/>
    </source>
</evidence>
<gene>
    <name evidence="1" type="ORF">F9K24_05970</name>
</gene>
<reference evidence="1 2" key="1">
    <citation type="submission" date="2019-10" db="EMBL/GenBank/DDBJ databases">
        <title>Extracellular Electron Transfer in a Candidatus Methanoperedens spp. Enrichment Culture.</title>
        <authorList>
            <person name="Berger S."/>
            <person name="Rangel Shaw D."/>
            <person name="Berben T."/>
            <person name="In 'T Zandt M."/>
            <person name="Frank J."/>
            <person name="Reimann J."/>
            <person name="Jetten M.S.M."/>
            <person name="Welte C.U."/>
        </authorList>
    </citation>
    <scope>NUCLEOTIDE SEQUENCE [LARGE SCALE GENOMIC DNA]</scope>
    <source>
        <strain evidence="1">SB12</strain>
    </source>
</reference>
<name>A0A833H3I8_9LEPT</name>
<proteinExistence type="predicted"/>
<evidence type="ECO:0000313" key="2">
    <source>
        <dbReference type="Proteomes" id="UP000460298"/>
    </source>
</evidence>
<dbReference type="EMBL" id="WBUI01000004">
    <property type="protein sequence ID" value="KAB2934012.1"/>
    <property type="molecule type" value="Genomic_DNA"/>
</dbReference>
<sequence length="414" mass="45632">MGEFPKLPGLPGLLLQITGLLTESAVSGIRNFAYESMTWMGEQAENISDYPVLRNTELARQLRRTGDSLKEAGSVSFEAIYSSIHRAAESLSETLLTLRIVDQNTFQNLASNIADTAILGDSFVALRDPFEVKTSFRLNAADATPELIAEAFRTAPARRGLMICVPGLYQDESLWKSGRPQPVVELLKQQSYFPVYLRLHPGTHVSTIGKEISTLIEALLAALPDTPVHFMSFSQGGLILRSTLLANDRSGGSIRKRTGRVILISSPDGGYFIEKTGLLFGFGLGEAPSRAIKFMSFAGNVHSPAFRDMAAGIIREEDEKKTGPILPMSTNHYFGELDGLDAYQIYSLISDSNHIWSNWLGDGLIEESSLALLSDTVYRKNEESRVHCLVGLSHFQILQSEAFQKALFQILEKP</sequence>
<evidence type="ECO:0008006" key="3">
    <source>
        <dbReference type="Google" id="ProtNLM"/>
    </source>
</evidence>
<accession>A0A833H3I8</accession>
<dbReference type="Gene3D" id="3.40.50.1820">
    <property type="entry name" value="alpha/beta hydrolase"/>
    <property type="match status" value="1"/>
</dbReference>
<dbReference type="InterPro" id="IPR029058">
    <property type="entry name" value="AB_hydrolase_fold"/>
</dbReference>
<protein>
    <recommendedName>
        <fullName evidence="3">Alpha/beta hydrolase</fullName>
    </recommendedName>
</protein>
<dbReference type="SUPFAM" id="SSF53474">
    <property type="entry name" value="alpha/beta-Hydrolases"/>
    <property type="match status" value="1"/>
</dbReference>
<organism evidence="1 2">
    <name type="scientific">Leptonema illini</name>
    <dbReference type="NCBI Taxonomy" id="183"/>
    <lineage>
        <taxon>Bacteria</taxon>
        <taxon>Pseudomonadati</taxon>
        <taxon>Spirochaetota</taxon>
        <taxon>Spirochaetia</taxon>
        <taxon>Leptospirales</taxon>
        <taxon>Leptospiraceae</taxon>
        <taxon>Leptonema</taxon>
    </lineage>
</organism>
<dbReference type="AlphaFoldDB" id="A0A833H3I8"/>
<dbReference type="Proteomes" id="UP000460298">
    <property type="component" value="Unassembled WGS sequence"/>
</dbReference>